<evidence type="ECO:0000256" key="1">
    <source>
        <dbReference type="SAM" id="MobiDB-lite"/>
    </source>
</evidence>
<feature type="signal peptide" evidence="2">
    <location>
        <begin position="1"/>
        <end position="27"/>
    </location>
</feature>
<dbReference type="Proteomes" id="UP001442494">
    <property type="component" value="Unassembled WGS sequence"/>
</dbReference>
<keyword evidence="4" id="KW-1185">Reference proteome</keyword>
<evidence type="ECO:0000256" key="2">
    <source>
        <dbReference type="SAM" id="SignalP"/>
    </source>
</evidence>
<dbReference type="EMBL" id="JAMPKK010000070">
    <property type="protein sequence ID" value="MEP0867442.1"/>
    <property type="molecule type" value="Genomic_DNA"/>
</dbReference>
<accession>A0ABV0JXT9</accession>
<evidence type="ECO:0008006" key="5">
    <source>
        <dbReference type="Google" id="ProtNLM"/>
    </source>
</evidence>
<gene>
    <name evidence="3" type="ORF">NDI37_23615</name>
</gene>
<name>A0ABV0JXT9_9CYAN</name>
<feature type="region of interest" description="Disordered" evidence="1">
    <location>
        <begin position="50"/>
        <end position="81"/>
    </location>
</feature>
<reference evidence="3 4" key="1">
    <citation type="submission" date="2022-04" db="EMBL/GenBank/DDBJ databases">
        <title>Positive selection, recombination, and allopatry shape intraspecific diversity of widespread and dominant cyanobacteria.</title>
        <authorList>
            <person name="Wei J."/>
            <person name="Shu W."/>
            <person name="Hu C."/>
        </authorList>
    </citation>
    <scope>NUCLEOTIDE SEQUENCE [LARGE SCALE GENOMIC DNA]</scope>
    <source>
        <strain evidence="3 4">GB2-A5</strain>
    </source>
</reference>
<keyword evidence="2" id="KW-0732">Signal</keyword>
<evidence type="ECO:0000313" key="4">
    <source>
        <dbReference type="Proteomes" id="UP001442494"/>
    </source>
</evidence>
<dbReference type="RefSeq" id="WP_190422295.1">
    <property type="nucleotide sequence ID" value="NZ_JAMPKK010000070.1"/>
</dbReference>
<feature type="compositionally biased region" description="Basic and acidic residues" evidence="1">
    <location>
        <begin position="50"/>
        <end position="68"/>
    </location>
</feature>
<protein>
    <recommendedName>
        <fullName evidence="5">Lipoprotein</fullName>
    </recommendedName>
</protein>
<feature type="chain" id="PRO_5047182367" description="Lipoprotein" evidence="2">
    <location>
        <begin position="28"/>
        <end position="157"/>
    </location>
</feature>
<comment type="caution">
    <text evidence="3">The sequence shown here is derived from an EMBL/GenBank/DDBJ whole genome shotgun (WGS) entry which is preliminary data.</text>
</comment>
<sequence length="157" mass="17752">MNIMKNSKLIQIIGICLLLGLANSCSSDNLSKAPVESPASLNVAEQTVVAEKENTEKKGESNEQEAARDITYNPTTPEDNDAVKDQKSFIAHIRYVNIPYWVRKSFFDKGLNKTYNIHFRDIRQLYLRGDFNGDNKIDIALRGCFKSRLDSKKAHSV</sequence>
<organism evidence="3 4">
    <name type="scientific">Funiculus sociatus GB2-A5</name>
    <dbReference type="NCBI Taxonomy" id="2933946"/>
    <lineage>
        <taxon>Bacteria</taxon>
        <taxon>Bacillati</taxon>
        <taxon>Cyanobacteriota</taxon>
        <taxon>Cyanophyceae</taxon>
        <taxon>Coleofasciculales</taxon>
        <taxon>Coleofasciculaceae</taxon>
        <taxon>Funiculus</taxon>
    </lineage>
</organism>
<evidence type="ECO:0000313" key="3">
    <source>
        <dbReference type="EMBL" id="MEP0867442.1"/>
    </source>
</evidence>
<proteinExistence type="predicted"/>